<dbReference type="OrthoDB" id="6522787at2"/>
<comment type="caution">
    <text evidence="3">The sequence shown here is derived from an EMBL/GenBank/DDBJ whole genome shotgun (WGS) entry which is preliminary data.</text>
</comment>
<keyword evidence="4" id="KW-1185">Reference proteome</keyword>
<dbReference type="InterPro" id="IPR036937">
    <property type="entry name" value="Adhesion_dom_fimbrial_sf"/>
</dbReference>
<dbReference type="EMBL" id="AKKN01000004">
    <property type="protein sequence ID" value="EKT60324.1"/>
    <property type="molecule type" value="Genomic_DNA"/>
</dbReference>
<reference evidence="3 4" key="1">
    <citation type="journal article" date="2012" name="BMC Genomics">
        <title>Comparative genomics of bacteria in the genus Providencia isolated from wild Drosophila melanogaster.</title>
        <authorList>
            <person name="Galac M.R."/>
            <person name="Lazzaro B.P."/>
        </authorList>
    </citation>
    <scope>NUCLEOTIDE SEQUENCE [LARGE SCALE GENOMIC DNA]</scope>
    <source>
        <strain evidence="3 4">DSM 19967</strain>
    </source>
</reference>
<sequence>MKLSTVTLTTMLTMVLTAGVASEAVANKDTQNRSDGIIHFKGDIVNAPCTINEKGTINVDLGKISSRTLEVGSKHSDNKSYVIKLENCDLNKTYKDKNTTIKLSKVNVSFYGQTDEHKSDLLKNTGSSKGLGIRLMNQDSSKIKLGEKNTDISLNAGTNKLTFHARVEANGQAVEAGSIEAQATYALTYL</sequence>
<dbReference type="PATRIC" id="fig|1141660.3.peg.678"/>
<name>K8WIG7_9GAMM</name>
<dbReference type="Proteomes" id="UP000010290">
    <property type="component" value="Chromosome"/>
</dbReference>
<dbReference type="InterPro" id="IPR000259">
    <property type="entry name" value="Adhesion_dom_fimbrial"/>
</dbReference>
<evidence type="ECO:0000256" key="1">
    <source>
        <dbReference type="SAM" id="SignalP"/>
    </source>
</evidence>
<organism evidence="3 4">
    <name type="scientific">Providencia sneebia DSM 19967</name>
    <dbReference type="NCBI Taxonomy" id="1141660"/>
    <lineage>
        <taxon>Bacteria</taxon>
        <taxon>Pseudomonadati</taxon>
        <taxon>Pseudomonadota</taxon>
        <taxon>Gammaproteobacteria</taxon>
        <taxon>Enterobacterales</taxon>
        <taxon>Morganellaceae</taxon>
        <taxon>Providencia</taxon>
    </lineage>
</organism>
<feature type="chain" id="PRO_5003921595" evidence="1">
    <location>
        <begin position="19"/>
        <end position="190"/>
    </location>
</feature>
<feature type="domain" description="Fimbrial-type adhesion" evidence="2">
    <location>
        <begin position="38"/>
        <end position="189"/>
    </location>
</feature>
<dbReference type="PANTHER" id="PTHR33420">
    <property type="entry name" value="FIMBRIAL SUBUNIT ELFA-RELATED"/>
    <property type="match status" value="1"/>
</dbReference>
<dbReference type="InterPro" id="IPR008966">
    <property type="entry name" value="Adhesion_dom_sf"/>
</dbReference>
<dbReference type="RefSeq" id="WP_008914547.1">
    <property type="nucleotide sequence ID" value="NZ_CM001773.1"/>
</dbReference>
<evidence type="ECO:0000259" key="2">
    <source>
        <dbReference type="Pfam" id="PF00419"/>
    </source>
</evidence>
<accession>K8WIG7</accession>
<evidence type="ECO:0000313" key="4">
    <source>
        <dbReference type="Proteomes" id="UP000010290"/>
    </source>
</evidence>
<dbReference type="AlphaFoldDB" id="K8WIG7"/>
<protein>
    <submittedName>
        <fullName evidence="3">Fimbrial protein domain-containing protein</fullName>
    </submittedName>
</protein>
<dbReference type="PANTHER" id="PTHR33420:SF11">
    <property type="entry name" value="FIMBRIAL-LIKE PROTEIN"/>
    <property type="match status" value="1"/>
</dbReference>
<keyword evidence="1" id="KW-0732">Signal</keyword>
<proteinExistence type="predicted"/>
<dbReference type="InterPro" id="IPR050263">
    <property type="entry name" value="Bact_Fimbrial_Adh_Pro"/>
</dbReference>
<evidence type="ECO:0000313" key="3">
    <source>
        <dbReference type="EMBL" id="EKT60324.1"/>
    </source>
</evidence>
<feature type="signal peptide" evidence="1">
    <location>
        <begin position="1"/>
        <end position="18"/>
    </location>
</feature>
<dbReference type="HOGENOM" id="CLU_088965_0_3_6"/>
<dbReference type="Pfam" id="PF00419">
    <property type="entry name" value="Fimbrial"/>
    <property type="match status" value="1"/>
</dbReference>
<dbReference type="GO" id="GO:0043709">
    <property type="term" value="P:cell adhesion involved in single-species biofilm formation"/>
    <property type="evidence" value="ECO:0007669"/>
    <property type="project" value="TreeGrafter"/>
</dbReference>
<gene>
    <name evidence="3" type="ORF">OO7_03350</name>
</gene>
<dbReference type="SUPFAM" id="SSF49401">
    <property type="entry name" value="Bacterial adhesins"/>
    <property type="match status" value="1"/>
</dbReference>
<dbReference type="Gene3D" id="2.60.40.1090">
    <property type="entry name" value="Fimbrial-type adhesion domain"/>
    <property type="match status" value="1"/>
</dbReference>
<dbReference type="GO" id="GO:0009289">
    <property type="term" value="C:pilus"/>
    <property type="evidence" value="ECO:0007669"/>
    <property type="project" value="InterPro"/>
</dbReference>